<organism evidence="8 9">
    <name type="scientific">Coccidioides posadasii (strain C735)</name>
    <name type="common">Valley fever fungus</name>
    <dbReference type="NCBI Taxonomy" id="222929"/>
    <lineage>
        <taxon>Eukaryota</taxon>
        <taxon>Fungi</taxon>
        <taxon>Dikarya</taxon>
        <taxon>Ascomycota</taxon>
        <taxon>Pezizomycotina</taxon>
        <taxon>Eurotiomycetes</taxon>
        <taxon>Eurotiomycetidae</taxon>
        <taxon>Onygenales</taxon>
        <taxon>Onygenaceae</taxon>
        <taxon>Coccidioides</taxon>
    </lineage>
</organism>
<sequence>MAVSLPPAPAVYLLLVSLPLLVISETNSFLTGHALFKMLSSAAFVGAPLLHLSAESSPYNTFVTYGLLFSVLGDFLLIPSQNEYYSLSPAPAAKKNNGSSPTEPEEPKISISFQLGVVAFAAAHIAYILAFLQNSPEDISWPSFAITFVTTMMIARWLGVIYPSPASSNALNLVIPKDMLFLVLIYAAIISSMLAVAVSTVPSLQHQRVLGAAMFVVSDIFVAKDAFGKRSRPKNERNWWLQSATGWGLYFWGQMVLAGTVEGI</sequence>
<feature type="transmembrane region" description="Helical" evidence="6">
    <location>
        <begin position="239"/>
        <end position="261"/>
    </location>
</feature>
<dbReference type="KEGG" id="cpw:9692838"/>
<evidence type="ECO:0000256" key="7">
    <source>
        <dbReference type="SAM" id="SignalP"/>
    </source>
</evidence>
<proteinExistence type="inferred from homology"/>
<feature type="transmembrane region" description="Helical" evidence="6">
    <location>
        <begin position="113"/>
        <end position="133"/>
    </location>
</feature>
<dbReference type="Pfam" id="PF07947">
    <property type="entry name" value="YhhN"/>
    <property type="match status" value="1"/>
</dbReference>
<feature type="transmembrane region" description="Helical" evidence="6">
    <location>
        <begin position="35"/>
        <end position="53"/>
    </location>
</feature>
<dbReference type="Proteomes" id="UP000009084">
    <property type="component" value="Unassembled WGS sequence"/>
</dbReference>
<evidence type="ECO:0000256" key="5">
    <source>
        <dbReference type="ARBA" id="ARBA00023136"/>
    </source>
</evidence>
<evidence type="ECO:0000313" key="9">
    <source>
        <dbReference type="Proteomes" id="UP000009084"/>
    </source>
</evidence>
<keyword evidence="7" id="KW-0732">Signal</keyword>
<dbReference type="PANTHER" id="PTHR31885:SF6">
    <property type="entry name" value="GH04784P"/>
    <property type="match status" value="1"/>
</dbReference>
<feature type="transmembrane region" description="Helical" evidence="6">
    <location>
        <begin position="139"/>
        <end position="158"/>
    </location>
</feature>
<evidence type="ECO:0000256" key="4">
    <source>
        <dbReference type="ARBA" id="ARBA00022989"/>
    </source>
</evidence>
<dbReference type="AlphaFoldDB" id="C5PDR1"/>
<feature type="chain" id="PRO_5002956572" description="YhhN domain-containing protein" evidence="7">
    <location>
        <begin position="25"/>
        <end position="264"/>
    </location>
</feature>
<keyword evidence="5 6" id="KW-0472">Membrane</keyword>
<comment type="similarity">
    <text evidence="2">Belongs to the TMEM86 family.</text>
</comment>
<feature type="transmembrane region" description="Helical" evidence="6">
    <location>
        <begin position="179"/>
        <end position="197"/>
    </location>
</feature>
<accession>C5PDR1</accession>
<dbReference type="HOGENOM" id="CLU_065386_0_0_1"/>
<comment type="subcellular location">
    <subcellularLocation>
        <location evidence="1">Membrane</location>
        <topology evidence="1">Multi-pass membrane protein</topology>
    </subcellularLocation>
</comment>
<keyword evidence="3 6" id="KW-0812">Transmembrane</keyword>
<reference evidence="8 9" key="1">
    <citation type="journal article" date="2009" name="Genome Res.">
        <title>Comparative genomic analyses of the human fungal pathogens Coccidioides and their relatives.</title>
        <authorList>
            <person name="Sharpton T.J."/>
            <person name="Stajich J.E."/>
            <person name="Rounsley S.D."/>
            <person name="Gardner M.J."/>
            <person name="Wortman J.R."/>
            <person name="Jordar V.S."/>
            <person name="Maiti R."/>
            <person name="Kodira C.D."/>
            <person name="Neafsey D.E."/>
            <person name="Zeng Q."/>
            <person name="Hung C.-Y."/>
            <person name="McMahan C."/>
            <person name="Muszewska A."/>
            <person name="Grynberg M."/>
            <person name="Mandel M.A."/>
            <person name="Kellner E.M."/>
            <person name="Barker B.M."/>
            <person name="Galgiani J.N."/>
            <person name="Orbach M.J."/>
            <person name="Kirkland T.N."/>
            <person name="Cole G.T."/>
            <person name="Henn M.R."/>
            <person name="Birren B.W."/>
            <person name="Taylor J.W."/>
        </authorList>
    </citation>
    <scope>NUCLEOTIDE SEQUENCE [LARGE SCALE GENOMIC DNA]</scope>
    <source>
        <strain evidence="9">C735</strain>
    </source>
</reference>
<evidence type="ECO:0000313" key="8">
    <source>
        <dbReference type="EMBL" id="EER25222.1"/>
    </source>
</evidence>
<feature type="transmembrane region" description="Helical" evidence="6">
    <location>
        <begin position="59"/>
        <end position="78"/>
    </location>
</feature>
<evidence type="ECO:0000256" key="6">
    <source>
        <dbReference type="SAM" id="Phobius"/>
    </source>
</evidence>
<dbReference type="GO" id="GO:0016787">
    <property type="term" value="F:hydrolase activity"/>
    <property type="evidence" value="ECO:0007669"/>
    <property type="project" value="TreeGrafter"/>
</dbReference>
<dbReference type="OrthoDB" id="2133758at2759"/>
<dbReference type="PANTHER" id="PTHR31885">
    <property type="entry name" value="GH04784P"/>
    <property type="match status" value="1"/>
</dbReference>
<dbReference type="VEuPathDB" id="FungiDB:CPC735_018260"/>
<dbReference type="EMBL" id="ACFW01000043">
    <property type="protein sequence ID" value="EER25222.1"/>
    <property type="molecule type" value="Genomic_DNA"/>
</dbReference>
<evidence type="ECO:0000256" key="3">
    <source>
        <dbReference type="ARBA" id="ARBA00022692"/>
    </source>
</evidence>
<evidence type="ECO:0008006" key="10">
    <source>
        <dbReference type="Google" id="ProtNLM"/>
    </source>
</evidence>
<gene>
    <name evidence="8" type="ORF">CPC735_018260</name>
</gene>
<dbReference type="GO" id="GO:0016020">
    <property type="term" value="C:membrane"/>
    <property type="evidence" value="ECO:0007669"/>
    <property type="project" value="UniProtKB-SubCell"/>
</dbReference>
<dbReference type="InterPro" id="IPR012506">
    <property type="entry name" value="TMEM86B-like"/>
</dbReference>
<name>C5PDR1_COCP7</name>
<protein>
    <recommendedName>
        <fullName evidence="10">YhhN domain-containing protein</fullName>
    </recommendedName>
</protein>
<evidence type="ECO:0000256" key="1">
    <source>
        <dbReference type="ARBA" id="ARBA00004141"/>
    </source>
</evidence>
<evidence type="ECO:0000256" key="2">
    <source>
        <dbReference type="ARBA" id="ARBA00007375"/>
    </source>
</evidence>
<keyword evidence="4 6" id="KW-1133">Transmembrane helix</keyword>
<feature type="signal peptide" evidence="7">
    <location>
        <begin position="1"/>
        <end position="24"/>
    </location>
</feature>
<comment type="caution">
    <text evidence="8">The sequence shown here is derived from an EMBL/GenBank/DDBJ whole genome shotgun (WGS) entry which is preliminary data.</text>
</comment>